<comment type="caution">
    <text evidence="1">The sequence shown here is derived from an EMBL/GenBank/DDBJ whole genome shotgun (WGS) entry which is preliminary data.</text>
</comment>
<organism evidence="1 2">
    <name type="scientific">Kribbella antibiotica</name>
    <dbReference type="NCBI Taxonomy" id="190195"/>
    <lineage>
        <taxon>Bacteria</taxon>
        <taxon>Bacillati</taxon>
        <taxon>Actinomycetota</taxon>
        <taxon>Actinomycetes</taxon>
        <taxon>Propionibacteriales</taxon>
        <taxon>Kribbellaceae</taxon>
        <taxon>Kribbella</taxon>
    </lineage>
</organism>
<dbReference type="Proteomes" id="UP000295124">
    <property type="component" value="Unassembled WGS sequence"/>
</dbReference>
<dbReference type="InterPro" id="IPR046196">
    <property type="entry name" value="DUF6228"/>
</dbReference>
<gene>
    <name evidence="1" type="ORF">E1263_35695</name>
</gene>
<dbReference type="OrthoDB" id="4548929at2"/>
<accession>A0A4R4YP08</accession>
<reference evidence="1 2" key="1">
    <citation type="submission" date="2019-03" db="EMBL/GenBank/DDBJ databases">
        <title>Draft genome sequences of novel Actinobacteria.</title>
        <authorList>
            <person name="Sahin N."/>
            <person name="Ay H."/>
            <person name="Saygin H."/>
        </authorList>
    </citation>
    <scope>NUCLEOTIDE SEQUENCE [LARGE SCALE GENOMIC DNA]</scope>
    <source>
        <strain evidence="1 2">JCM 13523</strain>
    </source>
</reference>
<evidence type="ECO:0000313" key="2">
    <source>
        <dbReference type="Proteomes" id="UP000295124"/>
    </source>
</evidence>
<keyword evidence="2" id="KW-1185">Reference proteome</keyword>
<name>A0A4R4YP08_9ACTN</name>
<protein>
    <submittedName>
        <fullName evidence="1">Uncharacterized protein</fullName>
    </submittedName>
</protein>
<dbReference type="RefSeq" id="WP_132175625.1">
    <property type="nucleotide sequence ID" value="NZ_SMKX01000164.1"/>
</dbReference>
<dbReference type="Pfam" id="PF19739">
    <property type="entry name" value="DUF6228"/>
    <property type="match status" value="1"/>
</dbReference>
<dbReference type="EMBL" id="SMKX01000164">
    <property type="protein sequence ID" value="TDD46855.1"/>
    <property type="molecule type" value="Genomic_DNA"/>
</dbReference>
<sequence length="134" mass="14927">MAEIEFASPRFRYRDASDPYLASDDIVEYTVRLSGNGLVAEVLVLSHDTAGAGLPAFLERLGEDFRGWDGTRMWVNSDRDLGVEATWSSRGHVDLRWWITPSLYDKWSAAVVVQVEAGAEMSALAHELSSFFAL</sequence>
<dbReference type="AlphaFoldDB" id="A0A4R4YP08"/>
<proteinExistence type="predicted"/>
<evidence type="ECO:0000313" key="1">
    <source>
        <dbReference type="EMBL" id="TDD46855.1"/>
    </source>
</evidence>